<dbReference type="EMBL" id="BAABGN010000011">
    <property type="protein sequence ID" value="GAA4426799.1"/>
    <property type="molecule type" value="Genomic_DNA"/>
</dbReference>
<keyword evidence="1" id="KW-0378">Hydrolase</keyword>
<sequence length="275" mass="28489">MPEPANRTANTPDLSPVRGVLLDIDGVLTVSWRPIPGAVEAVEALRAAGLRPGFPTSTTSRTRASIGASLREAGFAVDDEQIITGPVAAAHYLAERHPGARCLLLTSGDVSADLPGIDLVGPDAEDVDVVLVGGAGPEFDYSALDAAFGHLDRGARLVTLNKNMYRRTDEGLQADAGAFVAGLEAAAGVTAEVVGKPAVEFFAAALDVVGTEPEETVMVGDDVDVDVLAGQDAGLTGILVRTGKFRQEALERADGDPNAILDSVADLPTWLADRI</sequence>
<organism evidence="1 2">
    <name type="scientific">Georgenia halophila</name>
    <dbReference type="NCBI Taxonomy" id="620889"/>
    <lineage>
        <taxon>Bacteria</taxon>
        <taxon>Bacillati</taxon>
        <taxon>Actinomycetota</taxon>
        <taxon>Actinomycetes</taxon>
        <taxon>Micrococcales</taxon>
        <taxon>Bogoriellaceae</taxon>
        <taxon>Georgenia</taxon>
    </lineage>
</organism>
<dbReference type="PANTHER" id="PTHR19288:SF46">
    <property type="entry name" value="HALOACID DEHALOGENASE-LIKE HYDROLASE DOMAIN-CONTAINING PROTEIN 2"/>
    <property type="match status" value="1"/>
</dbReference>
<reference evidence="2" key="1">
    <citation type="journal article" date="2019" name="Int. J. Syst. Evol. Microbiol.">
        <title>The Global Catalogue of Microorganisms (GCM) 10K type strain sequencing project: providing services to taxonomists for standard genome sequencing and annotation.</title>
        <authorList>
            <consortium name="The Broad Institute Genomics Platform"/>
            <consortium name="The Broad Institute Genome Sequencing Center for Infectious Disease"/>
            <person name="Wu L."/>
            <person name="Ma J."/>
        </authorList>
    </citation>
    <scope>NUCLEOTIDE SEQUENCE [LARGE SCALE GENOMIC DNA]</scope>
    <source>
        <strain evidence="2">JCM 17810</strain>
    </source>
</reference>
<name>A0ABP8LED0_9MICO</name>
<evidence type="ECO:0000313" key="2">
    <source>
        <dbReference type="Proteomes" id="UP001500622"/>
    </source>
</evidence>
<dbReference type="Gene3D" id="3.40.50.1000">
    <property type="entry name" value="HAD superfamily/HAD-like"/>
    <property type="match status" value="2"/>
</dbReference>
<protein>
    <submittedName>
        <fullName evidence="1">HAD-IIA family hydrolase</fullName>
    </submittedName>
</protein>
<dbReference type="InterPro" id="IPR036412">
    <property type="entry name" value="HAD-like_sf"/>
</dbReference>
<keyword evidence="2" id="KW-1185">Reference proteome</keyword>
<dbReference type="PANTHER" id="PTHR19288">
    <property type="entry name" value="4-NITROPHENYLPHOSPHATASE-RELATED"/>
    <property type="match status" value="1"/>
</dbReference>
<gene>
    <name evidence="1" type="ORF">GCM10023169_26010</name>
</gene>
<dbReference type="Proteomes" id="UP001500622">
    <property type="component" value="Unassembled WGS sequence"/>
</dbReference>
<dbReference type="InterPro" id="IPR006357">
    <property type="entry name" value="HAD-SF_hydro_IIA"/>
</dbReference>
<comment type="caution">
    <text evidence="1">The sequence shown here is derived from an EMBL/GenBank/DDBJ whole genome shotgun (WGS) entry which is preliminary data.</text>
</comment>
<dbReference type="NCBIfam" id="TIGR01460">
    <property type="entry name" value="HAD-SF-IIA"/>
    <property type="match status" value="1"/>
</dbReference>
<evidence type="ECO:0000313" key="1">
    <source>
        <dbReference type="EMBL" id="GAA4426799.1"/>
    </source>
</evidence>
<accession>A0ABP8LED0</accession>
<proteinExistence type="predicted"/>
<dbReference type="GO" id="GO:0016787">
    <property type="term" value="F:hydrolase activity"/>
    <property type="evidence" value="ECO:0007669"/>
    <property type="project" value="UniProtKB-KW"/>
</dbReference>
<dbReference type="SUPFAM" id="SSF56784">
    <property type="entry name" value="HAD-like"/>
    <property type="match status" value="1"/>
</dbReference>
<dbReference type="Pfam" id="PF13242">
    <property type="entry name" value="Hydrolase_like"/>
    <property type="match status" value="1"/>
</dbReference>
<dbReference type="Pfam" id="PF13344">
    <property type="entry name" value="Hydrolase_6"/>
    <property type="match status" value="1"/>
</dbReference>
<dbReference type="InterPro" id="IPR023214">
    <property type="entry name" value="HAD_sf"/>
</dbReference>